<keyword evidence="3 6" id="KW-0812">Transmembrane</keyword>
<gene>
    <name evidence="7" type="ORF">QFW77_14165</name>
</gene>
<feature type="transmembrane region" description="Helical" evidence="6">
    <location>
        <begin position="111"/>
        <end position="128"/>
    </location>
</feature>
<feature type="transmembrane region" description="Helical" evidence="6">
    <location>
        <begin position="135"/>
        <end position="157"/>
    </location>
</feature>
<feature type="transmembrane region" description="Helical" evidence="6">
    <location>
        <begin position="248"/>
        <end position="275"/>
    </location>
</feature>
<sequence>MPIAALITFAGGIGLFLLGMRLMSDGLKVAAGSALRGLLARATGSPLRALASGVLITALVQSSSAVVFATIGFVNAGLLTLTQAVGVIFGANLGTTLTSWIVALVGFDLDLRILAMPAVALGMGLWIAGRGRGPALGRALVGFGIFFLGLDVLKGAFSAIGPDEVFGHAGARAMPAVAFTAVGIVLTLLMQSSSAALAVTLTAAATGLLPPLAAAAMVVGANVGTTSTAVFASIGATAPARRAAAAHVVFNLVAAAAALALLPWMLGASAFLTAAIGLEQRAATVLAVFHTSSKLLGVALVWPFTGTLVAMLERRFGGRESDPAVPRFLDRAVAATPRLAVDALARELARIGALTQAMARTGLAGTFGDDSALLREQDVVDRLGEAAIDFAATVNSGGDPVVESALPDAVRVVQYYRSMAERAVELGRLAPLAAPPAELAPTLHALDAAALAALADADPGVAHDADHLALSIDAFEAAYQHAKSELLRAGSRGTLPSTALVGALDRISILRRIVEQAGKAARFIAHLAPASVPTPPAAAATDAGPPDRSTP</sequence>
<proteinExistence type="predicted"/>
<dbReference type="PANTHER" id="PTHR10010:SF46">
    <property type="entry name" value="SODIUM-DEPENDENT PHOSPHATE TRANSPORT PROTEIN 2B"/>
    <property type="match status" value="1"/>
</dbReference>
<dbReference type="NCBIfam" id="NF037997">
    <property type="entry name" value="Na_Pi_symport"/>
    <property type="match status" value="1"/>
</dbReference>
<feature type="transmembrane region" description="Helical" evidence="6">
    <location>
        <begin position="219"/>
        <end position="236"/>
    </location>
</feature>
<evidence type="ECO:0000256" key="2">
    <source>
        <dbReference type="ARBA" id="ARBA00022475"/>
    </source>
</evidence>
<evidence type="ECO:0000256" key="3">
    <source>
        <dbReference type="ARBA" id="ARBA00022692"/>
    </source>
</evidence>
<evidence type="ECO:0000256" key="4">
    <source>
        <dbReference type="ARBA" id="ARBA00022989"/>
    </source>
</evidence>
<feature type="transmembrane region" description="Helical" evidence="6">
    <location>
        <begin position="54"/>
        <end position="78"/>
    </location>
</feature>
<feature type="transmembrane region" description="Helical" evidence="6">
    <location>
        <begin position="295"/>
        <end position="312"/>
    </location>
</feature>
<evidence type="ECO:0000313" key="8">
    <source>
        <dbReference type="Proteomes" id="UP001156940"/>
    </source>
</evidence>
<feature type="transmembrane region" description="Helical" evidence="6">
    <location>
        <begin position="169"/>
        <end position="189"/>
    </location>
</feature>
<keyword evidence="5 6" id="KW-0472">Membrane</keyword>
<dbReference type="RefSeq" id="WP_280575419.1">
    <property type="nucleotide sequence ID" value="NZ_JARXRM010000043.1"/>
</dbReference>
<accession>A0ABT6JBY3</accession>
<reference evidence="7 8" key="1">
    <citation type="submission" date="2023-04" db="EMBL/GenBank/DDBJ databases">
        <title>Luteimonas endophyticus RD2P54.</title>
        <authorList>
            <person name="Sun J.-Q."/>
        </authorList>
    </citation>
    <scope>NUCLEOTIDE SEQUENCE [LARGE SCALE GENOMIC DNA]</scope>
    <source>
        <strain evidence="7 8">RD2P54</strain>
    </source>
</reference>
<dbReference type="InterPro" id="IPR003841">
    <property type="entry name" value="Na/Pi_transpt"/>
</dbReference>
<dbReference type="Proteomes" id="UP001156940">
    <property type="component" value="Unassembled WGS sequence"/>
</dbReference>
<keyword evidence="8" id="KW-1185">Reference proteome</keyword>
<comment type="subcellular location">
    <subcellularLocation>
        <location evidence="1">Cell membrane</location>
        <topology evidence="1">Multi-pass membrane protein</topology>
    </subcellularLocation>
</comment>
<comment type="caution">
    <text evidence="7">The sequence shown here is derived from an EMBL/GenBank/DDBJ whole genome shotgun (WGS) entry which is preliminary data.</text>
</comment>
<feature type="transmembrane region" description="Helical" evidence="6">
    <location>
        <begin position="85"/>
        <end position="105"/>
    </location>
</feature>
<evidence type="ECO:0000256" key="5">
    <source>
        <dbReference type="ARBA" id="ARBA00023136"/>
    </source>
</evidence>
<evidence type="ECO:0000256" key="6">
    <source>
        <dbReference type="SAM" id="Phobius"/>
    </source>
</evidence>
<name>A0ABT6JBY3_9GAMM</name>
<protein>
    <submittedName>
        <fullName evidence="7">Na/Pi symporter</fullName>
    </submittedName>
</protein>
<keyword evidence="4 6" id="KW-1133">Transmembrane helix</keyword>
<dbReference type="PANTHER" id="PTHR10010">
    <property type="entry name" value="SOLUTE CARRIER FAMILY 34 SODIUM PHOSPHATE , MEMBER 2-RELATED"/>
    <property type="match status" value="1"/>
</dbReference>
<dbReference type="EMBL" id="JARXRM010000043">
    <property type="protein sequence ID" value="MDH5824122.1"/>
    <property type="molecule type" value="Genomic_DNA"/>
</dbReference>
<dbReference type="Pfam" id="PF02690">
    <property type="entry name" value="Na_Pi_cotrans"/>
    <property type="match status" value="2"/>
</dbReference>
<evidence type="ECO:0000256" key="1">
    <source>
        <dbReference type="ARBA" id="ARBA00004651"/>
    </source>
</evidence>
<evidence type="ECO:0000313" key="7">
    <source>
        <dbReference type="EMBL" id="MDH5824122.1"/>
    </source>
</evidence>
<keyword evidence="2" id="KW-1003">Cell membrane</keyword>
<organism evidence="7 8">
    <name type="scientific">Luteimonas endophytica</name>
    <dbReference type="NCBI Taxonomy" id="3042023"/>
    <lineage>
        <taxon>Bacteria</taxon>
        <taxon>Pseudomonadati</taxon>
        <taxon>Pseudomonadota</taxon>
        <taxon>Gammaproteobacteria</taxon>
        <taxon>Lysobacterales</taxon>
        <taxon>Lysobacteraceae</taxon>
        <taxon>Luteimonas</taxon>
    </lineage>
</organism>